<comment type="caution">
    <text evidence="4">The sequence shown here is derived from an EMBL/GenBank/DDBJ whole genome shotgun (WGS) entry which is preliminary data.</text>
</comment>
<dbReference type="Pfam" id="PF00722">
    <property type="entry name" value="Glyco_hydro_16"/>
    <property type="match status" value="1"/>
</dbReference>
<sequence length="500" mass="56067">MKINQPPFILLAVLSLLSSASMAQDAKVGSLPSSAAGSSEDVLPFSDPTNMGNWVLRKDISDEFEGDEIDSSKWFVEGAGGDYYIWKGRAPSQFAPHNVIVEDGKLKIRSQWEPDFDFAKDEGHEGNTYRTHKGKDVPVTTGAVVSRKRFLNGYMEVKSKAGDSAMTAAFWAIGYESELDVFEQMGRPNKDTNGDGVVDPGLDITADSTKMSVHDWQPPAKRPTRKFGYTKKLPFRTADDFHVYGCEWGEDYLKCFIDGELVYETTQAKEGKHWVLTNPLEIWLDSEIFVWLGLPTQDELPTDFEVEYMRVWQKPRTNLLDRAFFGFEGPFLFQDQPRPLDLVPESSENNDYQQFWKIDEQSAKHLSIVRHENFASGTRSLKFRTDGQLAADSVVATSPKGTVDLDAGNFELAVKVQVDAKSTAKTMRLSLIDSDVLLAEIDLSSLPRDQWVNVTRRFTLQQPASANDQLTISFDKSDVPAGPNLIYVDDVAVQRASKSR</sequence>
<dbReference type="InterPro" id="IPR050546">
    <property type="entry name" value="Glycosyl_Hydrlase_16"/>
</dbReference>
<dbReference type="PANTHER" id="PTHR10963">
    <property type="entry name" value="GLYCOSYL HYDROLASE-RELATED"/>
    <property type="match status" value="1"/>
</dbReference>
<dbReference type="InterPro" id="IPR013320">
    <property type="entry name" value="ConA-like_dom_sf"/>
</dbReference>
<dbReference type="PANTHER" id="PTHR10963:SF55">
    <property type="entry name" value="GLYCOSIDE HYDROLASE FAMILY 16 PROTEIN"/>
    <property type="match status" value="1"/>
</dbReference>
<dbReference type="PROSITE" id="PS51762">
    <property type="entry name" value="GH16_2"/>
    <property type="match status" value="1"/>
</dbReference>
<feature type="domain" description="GH16" evidence="3">
    <location>
        <begin position="24"/>
        <end position="317"/>
    </location>
</feature>
<dbReference type="Gene3D" id="2.60.120.260">
    <property type="entry name" value="Galactose-binding domain-like"/>
    <property type="match status" value="1"/>
</dbReference>
<organism evidence="4 5">
    <name type="scientific">Novipirellula caenicola</name>
    <dbReference type="NCBI Taxonomy" id="1536901"/>
    <lineage>
        <taxon>Bacteria</taxon>
        <taxon>Pseudomonadati</taxon>
        <taxon>Planctomycetota</taxon>
        <taxon>Planctomycetia</taxon>
        <taxon>Pirellulales</taxon>
        <taxon>Pirellulaceae</taxon>
        <taxon>Novipirellula</taxon>
    </lineage>
</organism>
<evidence type="ECO:0000313" key="4">
    <source>
        <dbReference type="EMBL" id="GAA5510832.1"/>
    </source>
</evidence>
<name>A0ABP9W3V7_9BACT</name>
<comment type="similarity">
    <text evidence="1">Belongs to the glycosyl hydrolase 16 family.</text>
</comment>
<evidence type="ECO:0000256" key="1">
    <source>
        <dbReference type="ARBA" id="ARBA00006865"/>
    </source>
</evidence>
<reference evidence="4 5" key="1">
    <citation type="submission" date="2024-02" db="EMBL/GenBank/DDBJ databases">
        <title>Rhodopirellula caenicola NBRC 110016.</title>
        <authorList>
            <person name="Ichikawa N."/>
            <person name="Katano-Makiyama Y."/>
            <person name="Hidaka K."/>
        </authorList>
    </citation>
    <scope>NUCLEOTIDE SEQUENCE [LARGE SCALE GENOMIC DNA]</scope>
    <source>
        <strain evidence="4 5">NBRC 110016</strain>
    </source>
</reference>
<evidence type="ECO:0000313" key="5">
    <source>
        <dbReference type="Proteomes" id="UP001416858"/>
    </source>
</evidence>
<feature type="signal peptide" evidence="2">
    <location>
        <begin position="1"/>
        <end position="23"/>
    </location>
</feature>
<keyword evidence="5" id="KW-1185">Reference proteome</keyword>
<proteinExistence type="inferred from homology"/>
<dbReference type="SUPFAM" id="SSF49899">
    <property type="entry name" value="Concanavalin A-like lectins/glucanases"/>
    <property type="match status" value="1"/>
</dbReference>
<protein>
    <recommendedName>
        <fullName evidence="3">GH16 domain-containing protein</fullName>
    </recommendedName>
</protein>
<dbReference type="RefSeq" id="WP_345689074.1">
    <property type="nucleotide sequence ID" value="NZ_BAABRO010000029.1"/>
</dbReference>
<evidence type="ECO:0000259" key="3">
    <source>
        <dbReference type="PROSITE" id="PS51762"/>
    </source>
</evidence>
<evidence type="ECO:0000256" key="2">
    <source>
        <dbReference type="SAM" id="SignalP"/>
    </source>
</evidence>
<dbReference type="InterPro" id="IPR000757">
    <property type="entry name" value="Beta-glucanase-like"/>
</dbReference>
<dbReference type="Proteomes" id="UP001416858">
    <property type="component" value="Unassembled WGS sequence"/>
</dbReference>
<dbReference type="Gene3D" id="2.60.120.200">
    <property type="match status" value="1"/>
</dbReference>
<accession>A0ABP9W3V7</accession>
<dbReference type="EMBL" id="BAABRO010000029">
    <property type="protein sequence ID" value="GAA5510832.1"/>
    <property type="molecule type" value="Genomic_DNA"/>
</dbReference>
<feature type="chain" id="PRO_5047437430" description="GH16 domain-containing protein" evidence="2">
    <location>
        <begin position="24"/>
        <end position="500"/>
    </location>
</feature>
<gene>
    <name evidence="4" type="ORF">Rcae01_06342</name>
</gene>
<keyword evidence="2" id="KW-0732">Signal</keyword>